<dbReference type="EMBL" id="JBANCF010000004">
    <property type="protein sequence ID" value="MEM0573323.1"/>
    <property type="molecule type" value="Genomic_DNA"/>
</dbReference>
<dbReference type="Gene3D" id="3.40.50.2300">
    <property type="match status" value="1"/>
</dbReference>
<comment type="caution">
    <text evidence="3">The sequence shown here is derived from an EMBL/GenBank/DDBJ whole genome shotgun (WGS) entry which is preliminary data.</text>
</comment>
<evidence type="ECO:0000313" key="3">
    <source>
        <dbReference type="EMBL" id="MEM0516799.1"/>
    </source>
</evidence>
<dbReference type="SMART" id="SM00448">
    <property type="entry name" value="REC"/>
    <property type="match status" value="1"/>
</dbReference>
<accession>A0AB35YL43</accession>
<dbReference type="PANTHER" id="PTHR44520">
    <property type="entry name" value="RESPONSE REGULATOR RCP1-RELATED"/>
    <property type="match status" value="1"/>
</dbReference>
<dbReference type="Proteomes" id="UP001390963">
    <property type="component" value="Unassembled WGS sequence"/>
</dbReference>
<evidence type="ECO:0000259" key="2">
    <source>
        <dbReference type="PROSITE" id="PS50110"/>
    </source>
</evidence>
<name>A0AB35YL43_9FLAO</name>
<dbReference type="SUPFAM" id="SSF52172">
    <property type="entry name" value="CheY-like"/>
    <property type="match status" value="1"/>
</dbReference>
<protein>
    <submittedName>
        <fullName evidence="3">Response regulator</fullName>
    </submittedName>
</protein>
<dbReference type="InterPro" id="IPR001789">
    <property type="entry name" value="Sig_transdc_resp-reg_receiver"/>
</dbReference>
<dbReference type="Pfam" id="PF00072">
    <property type="entry name" value="Response_reg"/>
    <property type="match status" value="1"/>
</dbReference>
<sequence length="133" mass="15184">MNNLQNICIIDDDSIYQYAITATIKAYKLAENVLVFSDGEEALDFIRENAENNDNLPDIILLDINMPVMDGFQFIDEYKLIKPRMEKKIVVYMVSSSVDPQDIEKAKAISEIADYIIKPIRPKELASIVSSFF</sequence>
<organism evidence="3 5">
    <name type="scientific">Aequorivita flava</name>
    <dbReference type="NCBI Taxonomy" id="3114371"/>
    <lineage>
        <taxon>Bacteria</taxon>
        <taxon>Pseudomonadati</taxon>
        <taxon>Bacteroidota</taxon>
        <taxon>Flavobacteriia</taxon>
        <taxon>Flavobacteriales</taxon>
        <taxon>Flavobacteriaceae</taxon>
        <taxon>Aequorivita</taxon>
    </lineage>
</organism>
<dbReference type="InterPro" id="IPR011006">
    <property type="entry name" value="CheY-like_superfamily"/>
</dbReference>
<dbReference type="EMBL" id="JAZBJM010000001">
    <property type="protein sequence ID" value="MEM0516799.1"/>
    <property type="molecule type" value="Genomic_DNA"/>
</dbReference>
<evidence type="ECO:0000256" key="1">
    <source>
        <dbReference type="PROSITE-ProRule" id="PRU00169"/>
    </source>
</evidence>
<keyword evidence="1" id="KW-0597">Phosphoprotein</keyword>
<dbReference type="GO" id="GO:0000160">
    <property type="term" value="P:phosphorelay signal transduction system"/>
    <property type="evidence" value="ECO:0007669"/>
    <property type="project" value="InterPro"/>
</dbReference>
<keyword evidence="6" id="KW-1185">Reference proteome</keyword>
<feature type="modified residue" description="4-aspartylphosphate" evidence="1">
    <location>
        <position position="63"/>
    </location>
</feature>
<proteinExistence type="predicted"/>
<feature type="domain" description="Response regulatory" evidence="2">
    <location>
        <begin position="6"/>
        <end position="133"/>
    </location>
</feature>
<reference evidence="3 6" key="1">
    <citation type="submission" date="2024-01" db="EMBL/GenBank/DDBJ databases">
        <title>Aequorivita flavus sp. nov., isolated from deep-sea sediment.</title>
        <authorList>
            <person name="Chen X."/>
        </authorList>
    </citation>
    <scope>NUCLEOTIDE SEQUENCE</scope>
    <source>
        <strain evidence="3">MCCC 1A16923</strain>
        <strain evidence="4 6">MCCC 1A16935</strain>
    </source>
</reference>
<dbReference type="PROSITE" id="PS50110">
    <property type="entry name" value="RESPONSE_REGULATORY"/>
    <property type="match status" value="1"/>
</dbReference>
<dbReference type="PANTHER" id="PTHR44520:SF2">
    <property type="entry name" value="RESPONSE REGULATOR RCP1"/>
    <property type="match status" value="1"/>
</dbReference>
<dbReference type="RefSeq" id="WP_279450266.1">
    <property type="nucleotide sequence ID" value="NZ_JAZBJM010000001.1"/>
</dbReference>
<gene>
    <name evidence="4" type="ORF">VZD24_07340</name>
    <name evidence="3" type="ORF">VZD85_00420</name>
</gene>
<evidence type="ECO:0000313" key="4">
    <source>
        <dbReference type="EMBL" id="MEM0573323.1"/>
    </source>
</evidence>
<evidence type="ECO:0000313" key="6">
    <source>
        <dbReference type="Proteomes" id="UP001390963"/>
    </source>
</evidence>
<evidence type="ECO:0000313" key="5">
    <source>
        <dbReference type="Proteomes" id="UP001388259"/>
    </source>
</evidence>
<dbReference type="AlphaFoldDB" id="A0AB35YL43"/>
<dbReference type="Proteomes" id="UP001388259">
    <property type="component" value="Unassembled WGS sequence"/>
</dbReference>
<dbReference type="InterPro" id="IPR052893">
    <property type="entry name" value="TCS_response_regulator"/>
</dbReference>